<sequence length="115" mass="12721">MFMKLSPNLILSPLRASVRELLTWMIAPPDLHHRNSLLPAAQGPVKCLGLVRLGVTDGEPRRRRLAQDRSQSHADCCCSLSNLRQITANLPRPASSGEFGSVTVNTTETQESLWM</sequence>
<protein>
    <submittedName>
        <fullName evidence="1">Uncharacterized protein</fullName>
    </submittedName>
</protein>
<gene>
    <name evidence="1" type="ORF">KOW79_007979</name>
</gene>
<dbReference type="EMBL" id="JAHKSW010000009">
    <property type="protein sequence ID" value="KAG7328035.1"/>
    <property type="molecule type" value="Genomic_DNA"/>
</dbReference>
<evidence type="ECO:0000313" key="2">
    <source>
        <dbReference type="Proteomes" id="UP000824219"/>
    </source>
</evidence>
<accession>A0A9D3NVP4</accession>
<keyword evidence="2" id="KW-1185">Reference proteome</keyword>
<organism evidence="1 2">
    <name type="scientific">Hemibagrus wyckioides</name>
    <dbReference type="NCBI Taxonomy" id="337641"/>
    <lineage>
        <taxon>Eukaryota</taxon>
        <taxon>Metazoa</taxon>
        <taxon>Chordata</taxon>
        <taxon>Craniata</taxon>
        <taxon>Vertebrata</taxon>
        <taxon>Euteleostomi</taxon>
        <taxon>Actinopterygii</taxon>
        <taxon>Neopterygii</taxon>
        <taxon>Teleostei</taxon>
        <taxon>Ostariophysi</taxon>
        <taxon>Siluriformes</taxon>
        <taxon>Bagridae</taxon>
        <taxon>Hemibagrus</taxon>
    </lineage>
</organism>
<name>A0A9D3NVP4_9TELE</name>
<dbReference type="Proteomes" id="UP000824219">
    <property type="component" value="Linkage Group LG09"/>
</dbReference>
<proteinExistence type="predicted"/>
<reference evidence="1 2" key="1">
    <citation type="submission" date="2021-06" db="EMBL/GenBank/DDBJ databases">
        <title>Chromosome-level genome assembly of the red-tail catfish (Hemibagrus wyckioides).</title>
        <authorList>
            <person name="Shao F."/>
        </authorList>
    </citation>
    <scope>NUCLEOTIDE SEQUENCE [LARGE SCALE GENOMIC DNA]</scope>
    <source>
        <strain evidence="1">EC202008001</strain>
        <tissue evidence="1">Blood</tissue>
    </source>
</reference>
<comment type="caution">
    <text evidence="1">The sequence shown here is derived from an EMBL/GenBank/DDBJ whole genome shotgun (WGS) entry which is preliminary data.</text>
</comment>
<evidence type="ECO:0000313" key="1">
    <source>
        <dbReference type="EMBL" id="KAG7328035.1"/>
    </source>
</evidence>
<dbReference type="AlphaFoldDB" id="A0A9D3NVP4"/>